<dbReference type="PANTHER" id="PTHR12234:SF8">
    <property type="entry name" value="FORMIMINOTRANSFERASE-CYCLODEAMINASE"/>
    <property type="match status" value="1"/>
</dbReference>
<organism evidence="10">
    <name type="scientific">Treponema denticola H-22</name>
    <dbReference type="NCBI Taxonomy" id="999432"/>
    <lineage>
        <taxon>Bacteria</taxon>
        <taxon>Pseudomonadati</taxon>
        <taxon>Spirochaetota</taxon>
        <taxon>Spirochaetia</taxon>
        <taxon>Spirochaetales</taxon>
        <taxon>Treponemataceae</taxon>
        <taxon>Treponema</taxon>
    </lineage>
</organism>
<dbReference type="InterPro" id="IPR004227">
    <property type="entry name" value="Formiminotransferase_cat"/>
</dbReference>
<evidence type="ECO:0000256" key="1">
    <source>
        <dbReference type="ARBA" id="ARBA00004496"/>
    </source>
</evidence>
<dbReference type="GO" id="GO:0030409">
    <property type="term" value="F:glutamate formimidoyltransferase activity"/>
    <property type="evidence" value="ECO:0007669"/>
    <property type="project" value="UniProtKB-EC"/>
</dbReference>
<protein>
    <recommendedName>
        <fullName evidence="3">glutamate formimidoyltransferase</fullName>
        <ecNumber evidence="3">2.1.2.5</ecNumber>
    </recommendedName>
</protein>
<dbReference type="Gene3D" id="3.30.990.10">
    <property type="entry name" value="Formiminotransferase, N-terminal subdomain"/>
    <property type="match status" value="1"/>
</dbReference>
<feature type="domain" description="Formiminotransferase N-terminal subdomain" evidence="9">
    <location>
        <begin position="4"/>
        <end position="181"/>
    </location>
</feature>
<accession>A0A0E2E3Y9</accession>
<dbReference type="GO" id="GO:0019557">
    <property type="term" value="P:L-histidine catabolic process to glutamate and formate"/>
    <property type="evidence" value="ECO:0007669"/>
    <property type="project" value="UniProtKB-UniPathway"/>
</dbReference>
<evidence type="ECO:0000256" key="6">
    <source>
        <dbReference type="ARBA" id="ARBA00022808"/>
    </source>
</evidence>
<keyword evidence="5 10" id="KW-0808">Transferase</keyword>
<evidence type="ECO:0000256" key="4">
    <source>
        <dbReference type="ARBA" id="ARBA00022490"/>
    </source>
</evidence>
<feature type="domain" description="Formiminotransferase C-terminal subdomain" evidence="8">
    <location>
        <begin position="182"/>
        <end position="296"/>
    </location>
</feature>
<dbReference type="Pfam" id="PF02971">
    <property type="entry name" value="FTCD"/>
    <property type="match status" value="1"/>
</dbReference>
<keyword evidence="6" id="KW-0369">Histidine metabolism</keyword>
<dbReference type="EC" id="2.1.2.5" evidence="3"/>
<evidence type="ECO:0000256" key="7">
    <source>
        <dbReference type="ARBA" id="ARBA00022954"/>
    </source>
</evidence>
<evidence type="ECO:0000256" key="3">
    <source>
        <dbReference type="ARBA" id="ARBA00012252"/>
    </source>
</evidence>
<dbReference type="HOGENOM" id="CLU_040037_0_0_12"/>
<dbReference type="PANTHER" id="PTHR12234">
    <property type="entry name" value="FORMIMINOTRANSFERASE-CYCLODEAMINASE"/>
    <property type="match status" value="1"/>
</dbReference>
<proteinExistence type="predicted"/>
<sequence length="299" mass="33358">MMNKIIECVPNFSNGRDPEVLEKIIAPFRGKENVKLLDYESDKDHNRSVVTVIGEPEELKKTVVEAIGIAASLIDLRKHEGAHPRMGATDVVPFIPIKNSTMEECIELSKEVGKLIWEQHKIPVFLYEKSASSPARENLSNIRKGQFEGMAEKVKQPEWKPDFGGTEIHPSAGVTAVGCRMPLVAFNVNLATNDLSIADKIAKKVRYIGGGLRFVKAMGVDLTERGIVQVSMNMTDYTKTSLYQSYEMVKMEAKRYGVNVVGTEIVGLTPMAALMDVASYYLQIENFEFSQIIEARLLE</sequence>
<evidence type="ECO:0000259" key="9">
    <source>
        <dbReference type="SMART" id="SM01222"/>
    </source>
</evidence>
<comment type="pathway">
    <text evidence="2">Amino-acid degradation; L-histidine degradation into L-glutamate; L-glutamate from N-formimidoyl-L-glutamate (transferase route): step 1/1.</text>
</comment>
<dbReference type="AlphaFoldDB" id="A0A0E2E3Y9"/>
<gene>
    <name evidence="10" type="ORF">HMPREF9726_01721</name>
</gene>
<dbReference type="Pfam" id="PF07837">
    <property type="entry name" value="FTCD_N"/>
    <property type="match status" value="1"/>
</dbReference>
<comment type="caution">
    <text evidence="10">The sequence shown here is derived from an EMBL/GenBank/DDBJ whole genome shotgun (WGS) entry which is preliminary data.</text>
</comment>
<dbReference type="InterPro" id="IPR013802">
    <property type="entry name" value="Formiminotransferase_C"/>
</dbReference>
<comment type="subcellular location">
    <subcellularLocation>
        <location evidence="1">Cytoplasm</location>
    </subcellularLocation>
</comment>
<dbReference type="InterPro" id="IPR022384">
    <property type="entry name" value="FormiminoTrfase_cat_dom_sf"/>
</dbReference>
<dbReference type="GO" id="GO:0005542">
    <property type="term" value="F:folic acid binding"/>
    <property type="evidence" value="ECO:0007669"/>
    <property type="project" value="UniProtKB-KW"/>
</dbReference>
<evidence type="ECO:0000256" key="5">
    <source>
        <dbReference type="ARBA" id="ARBA00022679"/>
    </source>
</evidence>
<dbReference type="NCBIfam" id="TIGR02024">
    <property type="entry name" value="FtcD"/>
    <property type="match status" value="1"/>
</dbReference>
<dbReference type="GO" id="GO:0019556">
    <property type="term" value="P:L-histidine catabolic process to glutamate and formamide"/>
    <property type="evidence" value="ECO:0007669"/>
    <property type="project" value="UniProtKB-UniPathway"/>
</dbReference>
<dbReference type="InterPro" id="IPR037064">
    <property type="entry name" value="Formiminotransferase_N_sf"/>
</dbReference>
<dbReference type="InterPro" id="IPR051623">
    <property type="entry name" value="FTCD"/>
</dbReference>
<dbReference type="EMBL" id="AGDV01000014">
    <property type="protein sequence ID" value="EMB32497.1"/>
    <property type="molecule type" value="Genomic_DNA"/>
</dbReference>
<evidence type="ECO:0000313" key="10">
    <source>
        <dbReference type="EMBL" id="EMB32497.1"/>
    </source>
</evidence>
<dbReference type="SMART" id="SM01222">
    <property type="entry name" value="FTCD_N"/>
    <property type="match status" value="1"/>
</dbReference>
<dbReference type="UniPathway" id="UPA00379">
    <property type="reaction ID" value="UER00555"/>
</dbReference>
<dbReference type="SMART" id="SM01221">
    <property type="entry name" value="FTCD"/>
    <property type="match status" value="1"/>
</dbReference>
<dbReference type="Proteomes" id="UP000011705">
    <property type="component" value="Chromosome"/>
</dbReference>
<keyword evidence="7" id="KW-0290">Folate-binding</keyword>
<evidence type="ECO:0000259" key="8">
    <source>
        <dbReference type="SMART" id="SM01221"/>
    </source>
</evidence>
<dbReference type="InterPro" id="IPR037070">
    <property type="entry name" value="Formiminotransferase_C_sf"/>
</dbReference>
<evidence type="ECO:0000256" key="2">
    <source>
        <dbReference type="ARBA" id="ARBA00005082"/>
    </source>
</evidence>
<name>A0A0E2E3Y9_TREDN</name>
<reference evidence="10" key="1">
    <citation type="submission" date="2012-01" db="EMBL/GenBank/DDBJ databases">
        <title>The Genome Sequence of Treponema denticola H-22.</title>
        <authorList>
            <consortium name="The Broad Institute Genome Sequencing Platform"/>
            <person name="Earl A."/>
            <person name="Ward D."/>
            <person name="Feldgarden M."/>
            <person name="Gevers D."/>
            <person name="Blanton J.M."/>
            <person name="Fenno C.J."/>
            <person name="Baranova O.V."/>
            <person name="Mathney J."/>
            <person name="Dewhirst F.E."/>
            <person name="Izard J."/>
            <person name="Young S.K."/>
            <person name="Zeng Q."/>
            <person name="Gargeya S."/>
            <person name="Fitzgerald M."/>
            <person name="Haas B."/>
            <person name="Abouelleil A."/>
            <person name="Alvarado L."/>
            <person name="Arachchi H.M."/>
            <person name="Berlin A."/>
            <person name="Chapman S.B."/>
            <person name="Gearin G."/>
            <person name="Goldberg J."/>
            <person name="Griggs A."/>
            <person name="Gujja S."/>
            <person name="Hansen M."/>
            <person name="Heiman D."/>
            <person name="Howarth C."/>
            <person name="Larimer J."/>
            <person name="Lui A."/>
            <person name="MacDonald P.J.P."/>
            <person name="McCowen C."/>
            <person name="Montmayeur A."/>
            <person name="Murphy C."/>
            <person name="Neiman D."/>
            <person name="Pearson M."/>
            <person name="Priest M."/>
            <person name="Roberts A."/>
            <person name="Saif S."/>
            <person name="Shea T."/>
            <person name="Sisk P."/>
            <person name="Stolte C."/>
            <person name="Sykes S."/>
            <person name="Wortman J."/>
            <person name="Nusbaum C."/>
            <person name="Birren B."/>
        </authorList>
    </citation>
    <scope>NUCLEOTIDE SEQUENCE [LARGE SCALE GENOMIC DNA]</scope>
    <source>
        <strain evidence="10">H-22</strain>
    </source>
</reference>
<dbReference type="SUPFAM" id="SSF55116">
    <property type="entry name" value="Formiminotransferase domain of formiminotransferase-cyclodeaminase"/>
    <property type="match status" value="2"/>
</dbReference>
<keyword evidence="4" id="KW-0963">Cytoplasm</keyword>
<dbReference type="RefSeq" id="WP_002666354.1">
    <property type="nucleotide sequence ID" value="NZ_CM001795.1"/>
</dbReference>
<dbReference type="GO" id="GO:0005737">
    <property type="term" value="C:cytoplasm"/>
    <property type="evidence" value="ECO:0007669"/>
    <property type="project" value="UniProtKB-SubCell"/>
</dbReference>
<dbReference type="Gene3D" id="3.30.70.670">
    <property type="entry name" value="Formiminotransferase, C-terminal subdomain"/>
    <property type="match status" value="1"/>
</dbReference>
<dbReference type="PATRIC" id="fig|999432.5.peg.1786"/>
<dbReference type="InterPro" id="IPR012886">
    <property type="entry name" value="Formiminotransferase_N"/>
</dbReference>